<feature type="compositionally biased region" description="Polar residues" evidence="1">
    <location>
        <begin position="1089"/>
        <end position="1118"/>
    </location>
</feature>
<feature type="region of interest" description="Disordered" evidence="1">
    <location>
        <begin position="472"/>
        <end position="493"/>
    </location>
</feature>
<accession>A0A2S5B3Y7</accession>
<feature type="region of interest" description="Disordered" evidence="1">
    <location>
        <begin position="1451"/>
        <end position="1548"/>
    </location>
</feature>
<feature type="region of interest" description="Disordered" evidence="1">
    <location>
        <begin position="1"/>
        <end position="65"/>
    </location>
</feature>
<dbReference type="STRING" id="741276.A0A2S5B3Y7"/>
<keyword evidence="3" id="KW-1185">Reference proteome</keyword>
<feature type="compositionally biased region" description="Acidic residues" evidence="1">
    <location>
        <begin position="897"/>
        <end position="906"/>
    </location>
</feature>
<dbReference type="Gene3D" id="2.30.29.30">
    <property type="entry name" value="Pleckstrin-homology domain (PH domain)/Phosphotyrosine-binding domain (PTB)"/>
    <property type="match status" value="1"/>
</dbReference>
<feature type="compositionally biased region" description="Polar residues" evidence="1">
    <location>
        <begin position="1451"/>
        <end position="1462"/>
    </location>
</feature>
<evidence type="ECO:0000256" key="1">
    <source>
        <dbReference type="SAM" id="MobiDB-lite"/>
    </source>
</evidence>
<sequence>MTRTRSPSSASSTLPYFDETPAVQDDGQTATRARMLPPPISVPIPPSRSASPPPQSPAVVLSPSTPDFPTYPLPYDAITTVTELVPAKILPPRRAATDPLPQKEFEAQAADPDSEGDDDRTNLRNSILLLNKRVAEIERIEALHIEASGASEAGLAGVGRQRFAPTTMTMSTEGSMTSLASFATSASSEDAFDIADFPSLAQLDSSYNLLDLTALPTSQQGSDERVAFPLPPALPELPPSRQSTPPPSSAHQSEETRVSRLAELEAHQHHSSGFGLGLFTEAPPAPPVLAQSVGTSSSRASSISGASSLSSKSFDASTLESSAANTSYSGATIHKEAFEQAFPPELSMSIPWFAQSPPTAYSRALPQPIDALSIDIGSAHPALASPFASSSSPVLSRVTESAIPRAESPSSATTTDLSHSALAVDRLADALDQTGVAEWVTGRSPASLLHEELVEQQAEDERKQQLRRQIEASELPRESPGISFAQGEPPAAQKTIRRFSSLGLLKKRKSEAALRETTSIREEAPRTKAPGLLKRKSDAALNSILRASRGRASDKENRPQGDAARRMPAISSPFPADASVAVSPRRAVKRSASTPKLSKLFASSASQKVPDLPSSIRGPAPTKATTTDSEPSAKPNTMKKRISLYFDKFSSGAASGQPLPSPGPPIRDRAPAGISVDVEKANAAARVSRVIEEGASDVAPLEIVSPTDSTPPSALFSATMPTTAMTSSDHGLVSGSISSMAAVAHIALADKADEPAAPFSAPPTQTSFAFPTMSLEHRSRHLSAHEGPRMSISGFLKSDALQGPDSTARAQSTSSRIVFPSPKLATIGPSAFAEPATSSPVFTSDALAVLATSSPTFDLAEQQLYAPVPSTSVVAFPLLVSGRPAVTPGGDGGGDGSESDSDDDDNYGSRTSSSAGDLEEDDQPLGVVVPGALKVQKSLRMYAVKKTRTERKGRKQQPSAGGVEPNRRHEDPFELEGAAAMVSTPPRSRDEHAVRSAGVRLTPLIEPASIARAPSAGHDALLPQTDASIYRRFVSAGLAKSPPSPLEPVVAESALTIDSPEMMKRSLPTMPAAGPHAQTSANARKASKDSTTSSRSPLESQSPTTFQTASSFAGPTSHETARPALVPRASSSSSNHHAAENALRRQPGAHPDSAGASTRRHASTSSAHSVAAHGGRPALGQRSRSIATSPTGATSEQRIYLDASMTESLSVPVSDKSLAGELVALAKARGALASAGPQDGGWALWESWRTLGYERPLREYELVNDVVRSWDVDSNALFFRRTTMWPVLSSHARENPIPPKTGSVQIETRDGKWSKRYLRLENGILRQCKSERFKDAAVLCQLAQFDIFLVSAETANRHRAPKPYVFALKSRLPRAHFEDSAQWCHLVSTKTPEEAASWVKTVIEAGNTFARQREKAVLGSPATSPITSPLLNTALEGLTIGTDALRASPTLLSPTAFPSSSMGAPRQPSRPAPPALTGRSQTLPFPVSPAMSAASSTQGSTLSRHNTSVAKPDSRQWSAMNEDDRQDWLRSTERAAKLTKTPLVDLSR</sequence>
<feature type="compositionally biased region" description="Basic residues" evidence="1">
    <location>
        <begin position="946"/>
        <end position="955"/>
    </location>
</feature>
<feature type="region of interest" description="Disordered" evidence="1">
    <location>
        <begin position="946"/>
        <end position="969"/>
    </location>
</feature>
<feature type="compositionally biased region" description="Polar residues" evidence="1">
    <location>
        <begin position="591"/>
        <end position="607"/>
    </location>
</feature>
<dbReference type="Proteomes" id="UP000237144">
    <property type="component" value="Unassembled WGS sequence"/>
</dbReference>
<feature type="region of interest" description="Disordered" evidence="1">
    <location>
        <begin position="1065"/>
        <end position="1195"/>
    </location>
</feature>
<feature type="compositionally biased region" description="Pro residues" evidence="1">
    <location>
        <begin position="36"/>
        <end position="56"/>
    </location>
</feature>
<dbReference type="InterPro" id="IPR029071">
    <property type="entry name" value="Ubiquitin-like_domsf"/>
</dbReference>
<dbReference type="InterPro" id="IPR011993">
    <property type="entry name" value="PH-like_dom_sf"/>
</dbReference>
<feature type="region of interest" description="Disordered" evidence="1">
    <location>
        <begin position="885"/>
        <end position="930"/>
    </location>
</feature>
<name>A0A2S5B3Y7_9BASI</name>
<reference evidence="2 3" key="1">
    <citation type="journal article" date="2018" name="Front. Microbiol.">
        <title>Prospects for Fungal Bioremediation of Acidic Radioactive Waste Sites: Characterization and Genome Sequence of Rhodotorula taiwanensis MD1149.</title>
        <authorList>
            <person name="Tkavc R."/>
            <person name="Matrosova V.Y."/>
            <person name="Grichenko O.E."/>
            <person name="Gostincar C."/>
            <person name="Volpe R.P."/>
            <person name="Klimenkova P."/>
            <person name="Gaidamakova E.K."/>
            <person name="Zhou C.E."/>
            <person name="Stewart B.J."/>
            <person name="Lyman M.G."/>
            <person name="Malfatti S.A."/>
            <person name="Rubinfeld B."/>
            <person name="Courtot M."/>
            <person name="Singh J."/>
            <person name="Dalgard C.L."/>
            <person name="Hamilton T."/>
            <person name="Frey K.G."/>
            <person name="Gunde-Cimerman N."/>
            <person name="Dugan L."/>
            <person name="Daly M.J."/>
        </authorList>
    </citation>
    <scope>NUCLEOTIDE SEQUENCE [LARGE SCALE GENOMIC DNA]</scope>
    <source>
        <strain evidence="2 3">MD1149</strain>
    </source>
</reference>
<comment type="caution">
    <text evidence="2">The sequence shown here is derived from an EMBL/GenBank/DDBJ whole genome shotgun (WGS) entry which is preliminary data.</text>
</comment>
<protein>
    <recommendedName>
        <fullName evidence="4">PH domain-containing protein</fullName>
    </recommendedName>
</protein>
<dbReference type="EMBL" id="PJQD01000085">
    <property type="protein sequence ID" value="POY71466.1"/>
    <property type="molecule type" value="Genomic_DNA"/>
</dbReference>
<dbReference type="SUPFAM" id="SSF54236">
    <property type="entry name" value="Ubiquitin-like"/>
    <property type="match status" value="1"/>
</dbReference>
<feature type="compositionally biased region" description="Low complexity" evidence="1">
    <location>
        <begin position="1153"/>
        <end position="1176"/>
    </location>
</feature>
<dbReference type="SUPFAM" id="SSF50729">
    <property type="entry name" value="PH domain-like"/>
    <property type="match status" value="1"/>
</dbReference>
<feature type="region of interest" description="Disordered" evidence="1">
    <location>
        <begin position="92"/>
        <end position="121"/>
    </location>
</feature>
<feature type="compositionally biased region" description="Basic and acidic residues" evidence="1">
    <location>
        <begin position="514"/>
        <end position="526"/>
    </location>
</feature>
<organism evidence="2 3">
    <name type="scientific">Rhodotorula taiwanensis</name>
    <dbReference type="NCBI Taxonomy" id="741276"/>
    <lineage>
        <taxon>Eukaryota</taxon>
        <taxon>Fungi</taxon>
        <taxon>Dikarya</taxon>
        <taxon>Basidiomycota</taxon>
        <taxon>Pucciniomycotina</taxon>
        <taxon>Microbotryomycetes</taxon>
        <taxon>Sporidiobolales</taxon>
        <taxon>Sporidiobolaceae</taxon>
        <taxon>Rhodotorula</taxon>
    </lineage>
</organism>
<proteinExistence type="predicted"/>
<feature type="compositionally biased region" description="Polar residues" evidence="1">
    <location>
        <begin position="1182"/>
        <end position="1195"/>
    </location>
</feature>
<dbReference type="PANTHER" id="PTHR38700">
    <property type="entry name" value="YALI0E22418P"/>
    <property type="match status" value="1"/>
</dbReference>
<feature type="compositionally biased region" description="Basic and acidic residues" evidence="1">
    <location>
        <begin position="1522"/>
        <end position="1536"/>
    </location>
</feature>
<gene>
    <name evidence="2" type="ORF">BMF94_5779</name>
</gene>
<feature type="compositionally biased region" description="Polar residues" evidence="1">
    <location>
        <begin position="1493"/>
        <end position="1519"/>
    </location>
</feature>
<dbReference type="PANTHER" id="PTHR38700:SF1">
    <property type="entry name" value="PH DOMAIN-CONTAINING PROTEIN"/>
    <property type="match status" value="1"/>
</dbReference>
<evidence type="ECO:0000313" key="2">
    <source>
        <dbReference type="EMBL" id="POY71466.1"/>
    </source>
</evidence>
<feature type="compositionally biased region" description="Basic and acidic residues" evidence="1">
    <location>
        <begin position="551"/>
        <end position="565"/>
    </location>
</feature>
<evidence type="ECO:0000313" key="3">
    <source>
        <dbReference type="Proteomes" id="UP000237144"/>
    </source>
</evidence>
<feature type="compositionally biased region" description="Low complexity" evidence="1">
    <location>
        <begin position="1"/>
        <end position="13"/>
    </location>
</feature>
<dbReference type="OrthoDB" id="43122at2759"/>
<feature type="compositionally biased region" description="Pro residues" evidence="1">
    <location>
        <begin position="229"/>
        <end position="248"/>
    </location>
</feature>
<evidence type="ECO:0008006" key="4">
    <source>
        <dbReference type="Google" id="ProtNLM"/>
    </source>
</evidence>
<dbReference type="Gene3D" id="3.10.20.90">
    <property type="entry name" value="Phosphatidylinositol 3-kinase Catalytic Subunit, Chain A, domain 1"/>
    <property type="match status" value="1"/>
</dbReference>
<feature type="region of interest" description="Disordered" evidence="1">
    <location>
        <begin position="218"/>
        <end position="258"/>
    </location>
</feature>
<feature type="region of interest" description="Disordered" evidence="1">
    <location>
        <begin position="514"/>
        <end position="638"/>
    </location>
</feature>